<name>A0ABP8IA44_9BURK</name>
<dbReference type="EMBL" id="BAABGJ010000080">
    <property type="protein sequence ID" value="GAA4354282.1"/>
    <property type="molecule type" value="Genomic_DNA"/>
</dbReference>
<evidence type="ECO:0000259" key="3">
    <source>
        <dbReference type="PROSITE" id="PS50125"/>
    </source>
</evidence>
<dbReference type="PANTHER" id="PTHR43081">
    <property type="entry name" value="ADENYLATE CYCLASE, TERMINAL-DIFFERENTIATION SPECIFIC-RELATED"/>
    <property type="match status" value="1"/>
</dbReference>
<feature type="domain" description="Response regulatory" evidence="2">
    <location>
        <begin position="10"/>
        <end position="126"/>
    </location>
</feature>
<dbReference type="PROSITE" id="PS50110">
    <property type="entry name" value="RESPONSE_REGULATORY"/>
    <property type="match status" value="1"/>
</dbReference>
<keyword evidence="5" id="KW-1185">Reference proteome</keyword>
<keyword evidence="1" id="KW-0597">Phosphoprotein</keyword>
<dbReference type="Gene3D" id="3.30.70.1230">
    <property type="entry name" value="Nucleotide cyclase"/>
    <property type="match status" value="1"/>
</dbReference>
<evidence type="ECO:0000313" key="5">
    <source>
        <dbReference type="Proteomes" id="UP001500975"/>
    </source>
</evidence>
<proteinExistence type="predicted"/>
<dbReference type="CDD" id="cd07302">
    <property type="entry name" value="CHD"/>
    <property type="match status" value="1"/>
</dbReference>
<evidence type="ECO:0008006" key="6">
    <source>
        <dbReference type="Google" id="ProtNLM"/>
    </source>
</evidence>
<gene>
    <name evidence="4" type="ORF">GCM10023165_45400</name>
</gene>
<dbReference type="SUPFAM" id="SSF52172">
    <property type="entry name" value="CheY-like"/>
    <property type="match status" value="1"/>
</dbReference>
<feature type="modified residue" description="4-aspartylphosphate" evidence="1">
    <location>
        <position position="59"/>
    </location>
</feature>
<dbReference type="Pfam" id="PF00211">
    <property type="entry name" value="Guanylate_cyc"/>
    <property type="match status" value="1"/>
</dbReference>
<dbReference type="PROSITE" id="PS50125">
    <property type="entry name" value="GUANYLATE_CYCLASE_2"/>
    <property type="match status" value="1"/>
</dbReference>
<evidence type="ECO:0000313" key="4">
    <source>
        <dbReference type="EMBL" id="GAA4354282.1"/>
    </source>
</evidence>
<reference evidence="5" key="1">
    <citation type="journal article" date="2019" name="Int. J. Syst. Evol. Microbiol.">
        <title>The Global Catalogue of Microorganisms (GCM) 10K type strain sequencing project: providing services to taxonomists for standard genome sequencing and annotation.</title>
        <authorList>
            <consortium name="The Broad Institute Genomics Platform"/>
            <consortium name="The Broad Institute Genome Sequencing Center for Infectious Disease"/>
            <person name="Wu L."/>
            <person name="Ma J."/>
        </authorList>
    </citation>
    <scope>NUCLEOTIDE SEQUENCE [LARGE SCALE GENOMIC DNA]</scope>
    <source>
        <strain evidence="5">JCM 17804</strain>
    </source>
</reference>
<evidence type="ECO:0000259" key="2">
    <source>
        <dbReference type="PROSITE" id="PS50110"/>
    </source>
</evidence>
<dbReference type="SMART" id="SM00448">
    <property type="entry name" value="REC"/>
    <property type="match status" value="1"/>
</dbReference>
<feature type="domain" description="Guanylate cyclase" evidence="3">
    <location>
        <begin position="166"/>
        <end position="298"/>
    </location>
</feature>
<dbReference type="SUPFAM" id="SSF55073">
    <property type="entry name" value="Nucleotide cyclase"/>
    <property type="match status" value="1"/>
</dbReference>
<dbReference type="InterPro" id="IPR001789">
    <property type="entry name" value="Sig_transdc_resp-reg_receiver"/>
</dbReference>
<dbReference type="Gene3D" id="3.40.50.2300">
    <property type="match status" value="1"/>
</dbReference>
<dbReference type="PANTHER" id="PTHR43081:SF1">
    <property type="entry name" value="ADENYLATE CYCLASE, TERMINAL-DIFFERENTIATION SPECIFIC"/>
    <property type="match status" value="1"/>
</dbReference>
<dbReference type="Proteomes" id="UP001500975">
    <property type="component" value="Unassembled WGS sequence"/>
</dbReference>
<comment type="caution">
    <text evidence="4">The sequence shown here is derived from an EMBL/GenBank/DDBJ whole genome shotgun (WGS) entry which is preliminary data.</text>
</comment>
<sequence length="356" mass="38522">MADLRHAPAHVLVTDDNKVNRLLMTRNLELLGHSVRCAENGRMALELLQQGSFDLMLLDVEMPEMNGFQVLEALARDPRLRDLPVIVTSSLEGVANIARCIELGAEDYLHKPVNPVLLKARIGSSLEKKRLRDQQKEMVRRFVTPEVAQDLAQSGFALGGRRVQSTVMFADIRAFTALVESQAPEETIELLNTYYTLVFEAINSHGGVVNQIIGDGLMAIFGAPQPLADHAAAGVRAALDMVEMIDLLNAERVASSKSALRIGVGIATGETIAGYTGTHQRATYTCIGDAVNLAARLETHTKEAKRTILIDAATCAALEGRFPVEALGPAQIRGKAAPVEVFAVPWVGAKNEVASR</sequence>
<dbReference type="InterPro" id="IPR011006">
    <property type="entry name" value="CheY-like_superfamily"/>
</dbReference>
<accession>A0ABP8IA44</accession>
<protein>
    <recommendedName>
        <fullName evidence="6">Adenylate/guanylate cyclase domain-containing response regulator</fullName>
    </recommendedName>
</protein>
<dbReference type="InterPro" id="IPR029787">
    <property type="entry name" value="Nucleotide_cyclase"/>
</dbReference>
<dbReference type="InterPro" id="IPR001054">
    <property type="entry name" value="A/G_cyclase"/>
</dbReference>
<dbReference type="RefSeq" id="WP_345540818.1">
    <property type="nucleotide sequence ID" value="NZ_BAABGJ010000080.1"/>
</dbReference>
<dbReference type="InterPro" id="IPR050697">
    <property type="entry name" value="Adenylyl/Guanylyl_Cyclase_3/4"/>
</dbReference>
<dbReference type="SMART" id="SM00044">
    <property type="entry name" value="CYCc"/>
    <property type="match status" value="1"/>
</dbReference>
<dbReference type="Pfam" id="PF00072">
    <property type="entry name" value="Response_reg"/>
    <property type="match status" value="1"/>
</dbReference>
<organism evidence="4 5">
    <name type="scientific">Variovorax defluvii</name>
    <dbReference type="NCBI Taxonomy" id="913761"/>
    <lineage>
        <taxon>Bacteria</taxon>
        <taxon>Pseudomonadati</taxon>
        <taxon>Pseudomonadota</taxon>
        <taxon>Betaproteobacteria</taxon>
        <taxon>Burkholderiales</taxon>
        <taxon>Comamonadaceae</taxon>
        <taxon>Variovorax</taxon>
    </lineage>
</organism>
<evidence type="ECO:0000256" key="1">
    <source>
        <dbReference type="PROSITE-ProRule" id="PRU00169"/>
    </source>
</evidence>